<dbReference type="InterPro" id="IPR013783">
    <property type="entry name" value="Ig-like_fold"/>
</dbReference>
<dbReference type="InterPro" id="IPR047589">
    <property type="entry name" value="DUF11_rpt"/>
</dbReference>
<dbReference type="PANTHER" id="PTHR34819">
    <property type="entry name" value="LARGE CYSTEINE-RICH PERIPLASMIC PROTEIN OMCB"/>
    <property type="match status" value="1"/>
</dbReference>
<evidence type="ECO:0000256" key="2">
    <source>
        <dbReference type="SAM" id="SignalP"/>
    </source>
</evidence>
<protein>
    <submittedName>
        <fullName evidence="4">Repeat protein (TIGR01451 family)</fullName>
    </submittedName>
</protein>
<feature type="compositionally biased region" description="Low complexity" evidence="1">
    <location>
        <begin position="583"/>
        <end position="594"/>
    </location>
</feature>
<gene>
    <name evidence="4" type="ORF">DFR66_1231</name>
</gene>
<name>A0ABX9HTX1_9FLAO</name>
<evidence type="ECO:0000256" key="1">
    <source>
        <dbReference type="SAM" id="MobiDB-lite"/>
    </source>
</evidence>
<feature type="domain" description="DUF11" evidence="3">
    <location>
        <begin position="296"/>
        <end position="411"/>
    </location>
</feature>
<feature type="non-terminal residue" evidence="4">
    <location>
        <position position="877"/>
    </location>
</feature>
<dbReference type="PANTHER" id="PTHR34819:SF3">
    <property type="entry name" value="CELL SURFACE PROTEIN"/>
    <property type="match status" value="1"/>
</dbReference>
<comment type="caution">
    <text evidence="4">The sequence shown here is derived from an EMBL/GenBank/DDBJ whole genome shotgun (WGS) entry which is preliminary data.</text>
</comment>
<feature type="domain" description="DUF11" evidence="3">
    <location>
        <begin position="742"/>
        <end position="854"/>
    </location>
</feature>
<reference evidence="4 5" key="1">
    <citation type="submission" date="2018-07" db="EMBL/GenBank/DDBJ databases">
        <title>Genomic Encyclopedia of Type Strains, Phase IV (KMG-IV): sequencing the most valuable type-strain genomes for metagenomic binning, comparative biology and taxonomic classification.</title>
        <authorList>
            <person name="Goeker M."/>
        </authorList>
    </citation>
    <scope>NUCLEOTIDE SEQUENCE [LARGE SCALE GENOMIC DNA]</scope>
    <source>
        <strain evidence="4 5">DSM 19728</strain>
    </source>
</reference>
<feature type="region of interest" description="Disordered" evidence="1">
    <location>
        <begin position="575"/>
        <end position="594"/>
    </location>
</feature>
<feature type="chain" id="PRO_5045659754" evidence="2">
    <location>
        <begin position="31"/>
        <end position="877"/>
    </location>
</feature>
<keyword evidence="2" id="KW-0732">Signal</keyword>
<evidence type="ECO:0000313" key="5">
    <source>
        <dbReference type="Proteomes" id="UP000254518"/>
    </source>
</evidence>
<keyword evidence="5" id="KW-1185">Reference proteome</keyword>
<accession>A0ABX9HTX1</accession>
<dbReference type="NCBIfam" id="TIGR01451">
    <property type="entry name" value="B_ant_repeat"/>
    <property type="match status" value="2"/>
</dbReference>
<organism evidence="4 5">
    <name type="scientific">Flavobacterium glaciei</name>
    <dbReference type="NCBI Taxonomy" id="386300"/>
    <lineage>
        <taxon>Bacteria</taxon>
        <taxon>Pseudomonadati</taxon>
        <taxon>Bacteroidota</taxon>
        <taxon>Flavobacteriia</taxon>
        <taxon>Flavobacteriales</taxon>
        <taxon>Flavobacteriaceae</taxon>
        <taxon>Flavobacterium</taxon>
    </lineage>
</organism>
<evidence type="ECO:0000313" key="4">
    <source>
        <dbReference type="EMBL" id="RDI49487.1"/>
    </source>
</evidence>
<sequence>MHNFTKSQSRVYLSLLFLSLALMLGVNSFAQTQALEMASITPAPVNGRVTAFSVPLQKNTNNPTGNTFTPYSVNAPMNASVAVSQLTVANGIYLGDTAAPPYVLLTNVGNVGTVAQDNAQYTSYNSADRTGLDVSANYGMRITANFAALGTRASATGRVKVGEITVSFARGTRNPLLHFKGLGGINGGANLSAEFTVRSILSSTGVEQVGAANIFTRRSGNLVLNQTARTINNPFVAATANVATTNSGRGTVQFDFNDVQTIILEVFANRKTTNATSLTWTGVDAFLLSTSVGEDDLRVSKTVDNTYPAIGSNVVFNIAASNIGTSSSSNVSVNDLLPSGYTYVSHSAPAGTTYNNGTGLWTIGALAIDQTVNLTITATVRPTGIYRNEATISRTSAPIESFIANNIATSTPVPFDTTTRRSCTSTAQTVSSLSFQDPVFVSGSDNSTVDVGDVYRFPNVVPGVADALLTVSAISGAGGTPTIAILDQPAITEGVDGFDEAIQPFLTTNGAESAMATFTINFVTVGGTVANPVNLNYYVTGLDIDGDSAALREFVEVNRPDAQFNSSPSNLTFSNTPSSFRGTATTSATEPGTGTTPEYAYTAYYENRNSMVISFGSLGSTTVNRQYSLYFKDITYTGRQTNVVTSPLLCGNVSLDGGGNIAGSTVTLSGPSSQTTATDSNGNYSFSIPVGSLGTYTVTQTNLAGFSDFSDVEGANDSVINNNVFGFASITGRNFVDASANVSIVKTVSNPTPNVGSSVTFTLTANNAGPSEATGVVVTDQLPSGYAYVSDNGGTATAEASGLVTWTIGTLANGANATLTITATVLATGDYGNTATITANVADPDTDDNTSTTTPVPVPQANVGILKESSSATPNVG</sequence>
<dbReference type="InterPro" id="IPR001434">
    <property type="entry name" value="OmcB-like_DUF11"/>
</dbReference>
<dbReference type="Pfam" id="PF01345">
    <property type="entry name" value="DUF11"/>
    <property type="match status" value="2"/>
</dbReference>
<feature type="signal peptide" evidence="2">
    <location>
        <begin position="1"/>
        <end position="30"/>
    </location>
</feature>
<dbReference type="RefSeq" id="WP_147277697.1">
    <property type="nucleotide sequence ID" value="NZ_QQBA01000023.1"/>
</dbReference>
<feature type="compositionally biased region" description="Polar residues" evidence="1">
    <location>
        <begin position="868"/>
        <end position="877"/>
    </location>
</feature>
<dbReference type="Gene3D" id="2.60.40.10">
    <property type="entry name" value="Immunoglobulins"/>
    <property type="match status" value="3"/>
</dbReference>
<feature type="region of interest" description="Disordered" evidence="1">
    <location>
        <begin position="842"/>
        <end position="877"/>
    </location>
</feature>
<dbReference type="InterPro" id="IPR051172">
    <property type="entry name" value="Chlamydia_OmcB"/>
</dbReference>
<dbReference type="Proteomes" id="UP000254518">
    <property type="component" value="Unassembled WGS sequence"/>
</dbReference>
<proteinExistence type="predicted"/>
<dbReference type="EMBL" id="QQBA01000023">
    <property type="protein sequence ID" value="RDI49487.1"/>
    <property type="molecule type" value="Genomic_DNA"/>
</dbReference>
<evidence type="ECO:0000259" key="3">
    <source>
        <dbReference type="Pfam" id="PF01345"/>
    </source>
</evidence>